<feature type="transmembrane region" description="Helical" evidence="5">
    <location>
        <begin position="243"/>
        <end position="262"/>
    </location>
</feature>
<feature type="transmembrane region" description="Helical" evidence="5">
    <location>
        <begin position="141"/>
        <end position="158"/>
    </location>
</feature>
<keyword evidence="2 5" id="KW-0812">Transmembrane</keyword>
<dbReference type="HOGENOM" id="CLU_033863_2_2_6"/>
<keyword evidence="8" id="KW-1185">Reference proteome</keyword>
<evidence type="ECO:0000256" key="2">
    <source>
        <dbReference type="ARBA" id="ARBA00022692"/>
    </source>
</evidence>
<dbReference type="PANTHER" id="PTHR32322:SF2">
    <property type="entry name" value="EAMA DOMAIN-CONTAINING PROTEIN"/>
    <property type="match status" value="1"/>
</dbReference>
<evidence type="ECO:0000313" key="7">
    <source>
        <dbReference type="EMBL" id="BAJ00353.1"/>
    </source>
</evidence>
<dbReference type="STRING" id="637905.SVI_0382"/>
<dbReference type="RefSeq" id="WP_013049667.1">
    <property type="nucleotide sequence ID" value="NC_014012.1"/>
</dbReference>
<dbReference type="EMBL" id="AP011177">
    <property type="protein sequence ID" value="BAJ00353.1"/>
    <property type="molecule type" value="Genomic_DNA"/>
</dbReference>
<feature type="transmembrane region" description="Helical" evidence="5">
    <location>
        <begin position="170"/>
        <end position="192"/>
    </location>
</feature>
<dbReference type="Proteomes" id="UP000002350">
    <property type="component" value="Chromosome"/>
</dbReference>
<keyword evidence="3 5" id="KW-1133">Transmembrane helix</keyword>
<evidence type="ECO:0000256" key="3">
    <source>
        <dbReference type="ARBA" id="ARBA00022989"/>
    </source>
</evidence>
<evidence type="ECO:0000256" key="5">
    <source>
        <dbReference type="SAM" id="Phobius"/>
    </source>
</evidence>
<dbReference type="InterPro" id="IPR000620">
    <property type="entry name" value="EamA_dom"/>
</dbReference>
<accession>D4ZEX3</accession>
<comment type="subcellular location">
    <subcellularLocation>
        <location evidence="1">Membrane</location>
        <topology evidence="1">Multi-pass membrane protein</topology>
    </subcellularLocation>
</comment>
<feature type="transmembrane region" description="Helical" evidence="5">
    <location>
        <begin position="59"/>
        <end position="79"/>
    </location>
</feature>
<dbReference type="Pfam" id="PF00892">
    <property type="entry name" value="EamA"/>
    <property type="match status" value="2"/>
</dbReference>
<feature type="transmembrane region" description="Helical" evidence="5">
    <location>
        <begin position="85"/>
        <end position="105"/>
    </location>
</feature>
<dbReference type="InterPro" id="IPR050638">
    <property type="entry name" value="AA-Vitamin_Transporters"/>
</dbReference>
<keyword evidence="4 5" id="KW-0472">Membrane</keyword>
<evidence type="ECO:0000256" key="1">
    <source>
        <dbReference type="ARBA" id="ARBA00004141"/>
    </source>
</evidence>
<feature type="domain" description="EamA" evidence="6">
    <location>
        <begin position="3"/>
        <end position="127"/>
    </location>
</feature>
<protein>
    <submittedName>
        <fullName evidence="7">Integral membrane domain protein</fullName>
    </submittedName>
</protein>
<reference evidence="8" key="1">
    <citation type="journal article" date="2010" name="Mol. Biosyst.">
        <title>Complete genome sequence and comparative analysis of Shewanella violacea, a psychrophilic and piezophilic bacterium from deep sea floor sediments.</title>
        <authorList>
            <person name="Aono E."/>
            <person name="Baba T."/>
            <person name="Ara T."/>
            <person name="Nishi T."/>
            <person name="Nakamichi T."/>
            <person name="Inamoto E."/>
            <person name="Toyonaga H."/>
            <person name="Hasegawa M."/>
            <person name="Takai Y."/>
            <person name="Okumura Y."/>
            <person name="Baba M."/>
            <person name="Tomita M."/>
            <person name="Kato C."/>
            <person name="Oshima T."/>
            <person name="Nakasone K."/>
            <person name="Mori H."/>
        </authorList>
    </citation>
    <scope>NUCLEOTIDE SEQUENCE [LARGE SCALE GENOMIC DNA]</scope>
    <source>
        <strain evidence="8">JCM 10179 / CIP 106290 / LMG 19151 / DSS12</strain>
    </source>
</reference>
<sequence>MNILLAMIPAFFWGTTYAVTQFSLPDWPPLLLGALRALPAGLILLAMKPNIPKKRDWGILFKLGSINIAAFFSLIFVMALTLPSAISGVGMISVPVFAMLAHWMVSKTQPKTIQAIFGFLLIVLAWLLFDPGSISLNPLGMLAMLGAIICIIVGSSITKALGSRIHWWSVLTWQLILGGGILAIAAGIQALISPEIYIEAFHSFNLTHGLGLLWIVILNTVLGYTMYVWLLQRMTVVDFTFGGIANPIAGITAGMLLLGEVFTPHQYALMACMLLCSLMPQIIGLIGNRSTLNKEQRASSISDKR</sequence>
<gene>
    <name evidence="7" type="ordered locus">SVI_0382</name>
</gene>
<dbReference type="AlphaFoldDB" id="D4ZEX3"/>
<evidence type="ECO:0000256" key="4">
    <source>
        <dbReference type="ARBA" id="ARBA00023136"/>
    </source>
</evidence>
<name>D4ZEX3_SHEVD</name>
<dbReference type="GO" id="GO:0016020">
    <property type="term" value="C:membrane"/>
    <property type="evidence" value="ECO:0007669"/>
    <property type="project" value="UniProtKB-SubCell"/>
</dbReference>
<organism evidence="7 8">
    <name type="scientific">Shewanella violacea (strain JCM 10179 / CIP 106290 / LMG 19151 / DSS12)</name>
    <dbReference type="NCBI Taxonomy" id="637905"/>
    <lineage>
        <taxon>Bacteria</taxon>
        <taxon>Pseudomonadati</taxon>
        <taxon>Pseudomonadota</taxon>
        <taxon>Gammaproteobacteria</taxon>
        <taxon>Alteromonadales</taxon>
        <taxon>Shewanellaceae</taxon>
        <taxon>Shewanella</taxon>
    </lineage>
</organism>
<dbReference type="eggNOG" id="COG0697">
    <property type="taxonomic scope" value="Bacteria"/>
</dbReference>
<dbReference type="KEGG" id="svo:SVI_0382"/>
<feature type="transmembrane region" description="Helical" evidence="5">
    <location>
        <begin position="212"/>
        <end position="231"/>
    </location>
</feature>
<feature type="transmembrane region" description="Helical" evidence="5">
    <location>
        <begin position="112"/>
        <end position="129"/>
    </location>
</feature>
<evidence type="ECO:0000259" key="6">
    <source>
        <dbReference type="Pfam" id="PF00892"/>
    </source>
</evidence>
<feature type="transmembrane region" description="Helical" evidence="5">
    <location>
        <begin position="28"/>
        <end position="47"/>
    </location>
</feature>
<dbReference type="PANTHER" id="PTHR32322">
    <property type="entry name" value="INNER MEMBRANE TRANSPORTER"/>
    <property type="match status" value="1"/>
</dbReference>
<proteinExistence type="predicted"/>
<evidence type="ECO:0000313" key="8">
    <source>
        <dbReference type="Proteomes" id="UP000002350"/>
    </source>
</evidence>
<feature type="transmembrane region" description="Helical" evidence="5">
    <location>
        <begin position="268"/>
        <end position="287"/>
    </location>
</feature>
<dbReference type="OrthoDB" id="5430053at2"/>
<feature type="domain" description="EamA" evidence="6">
    <location>
        <begin position="139"/>
        <end position="275"/>
    </location>
</feature>